<keyword evidence="5 12" id="KW-0547">Nucleotide-binding</keyword>
<dbReference type="InterPro" id="IPR050304">
    <property type="entry name" value="MT-severing_AAA_ATPase"/>
</dbReference>
<dbReference type="SUPFAM" id="SSF116846">
    <property type="entry name" value="MIT domain"/>
    <property type="match status" value="1"/>
</dbReference>
<dbReference type="Gene3D" id="1.10.8.60">
    <property type="match status" value="1"/>
</dbReference>
<evidence type="ECO:0000313" key="16">
    <source>
        <dbReference type="Proteomes" id="UP000282613"/>
    </source>
</evidence>
<evidence type="ECO:0000256" key="2">
    <source>
        <dbReference type="ARBA" id="ARBA00006914"/>
    </source>
</evidence>
<sequence>MANDASAALNKGIDTVVKATEEDRKKNYEEALRLYQIGCDYMLHALKYGCHNDKSRDSIKSKVCQYLDRAEKIKKYLESNSSEEVRVNRCHYRNINAVCLQVASEGTAERNPIKADKEEDAEKTKFHSQLSEAIVMEKPNVRWDDVAGLEAAKEALKEAVILPIKFPHLFTGKRTPWQGILLYGPPGTGKSYLAKAVATEANKSTFFSISSSDLVSKWLGESEKLVKNLFELARQHRPSIVFIDEVDSLCGSRSENESESARRIKTEFLVQMQGVGNNNKDVLVLGATNIPWCLDSAIRRRFEKRIYIPLPDAPARAKMFQMHLGTTRHELKDADFRKLADMTDGYSGADIAICVREALMAPIRKVQTATHFKKVRGPSPTDSSVTVDDLWTPCSPGDPGAQEMDWTQINGDKLFDPVVCMEDMLQAVKRSKPTVNKADLQKQLDFTRDFGQEG</sequence>
<evidence type="ECO:0000256" key="5">
    <source>
        <dbReference type="ARBA" id="ARBA00022741"/>
    </source>
</evidence>
<keyword evidence="4" id="KW-0813">Transport</keyword>
<evidence type="ECO:0000256" key="11">
    <source>
        <dbReference type="ARBA" id="ARBA00048883"/>
    </source>
</evidence>
<accession>A0A0R3VV89</accession>
<dbReference type="InterPro" id="IPR003960">
    <property type="entry name" value="ATPase_AAA_CS"/>
</dbReference>
<dbReference type="InterPro" id="IPR041569">
    <property type="entry name" value="AAA_lid_3"/>
</dbReference>
<dbReference type="InterPro" id="IPR003593">
    <property type="entry name" value="AAA+_ATPase"/>
</dbReference>
<dbReference type="InterPro" id="IPR015415">
    <property type="entry name" value="Spast_Vps4_C"/>
</dbReference>
<dbReference type="PANTHER" id="PTHR23074">
    <property type="entry name" value="AAA DOMAIN-CONTAINING"/>
    <property type="match status" value="1"/>
</dbReference>
<keyword evidence="10" id="KW-0472">Membrane</keyword>
<evidence type="ECO:0000256" key="9">
    <source>
        <dbReference type="ARBA" id="ARBA00022927"/>
    </source>
</evidence>
<dbReference type="Pfam" id="PF17862">
    <property type="entry name" value="AAA_lid_3"/>
    <property type="match status" value="1"/>
</dbReference>
<evidence type="ECO:0000256" key="10">
    <source>
        <dbReference type="ARBA" id="ARBA00023136"/>
    </source>
</evidence>
<dbReference type="FunFam" id="3.40.50.300:FF:000043">
    <property type="entry name" value="Vacuolar protein sorting-associated protein 4"/>
    <property type="match status" value="1"/>
</dbReference>
<evidence type="ECO:0000259" key="13">
    <source>
        <dbReference type="SMART" id="SM00382"/>
    </source>
</evidence>
<dbReference type="EC" id="3.6.4.6" evidence="3"/>
<evidence type="ECO:0000259" key="14">
    <source>
        <dbReference type="SMART" id="SM00745"/>
    </source>
</evidence>
<evidence type="ECO:0000256" key="7">
    <source>
        <dbReference type="ARBA" id="ARBA00022801"/>
    </source>
</evidence>
<dbReference type="Pfam" id="PF00004">
    <property type="entry name" value="AAA"/>
    <property type="match status" value="1"/>
</dbReference>
<dbReference type="CDD" id="cd19521">
    <property type="entry name" value="RecA-like_VPS4"/>
    <property type="match status" value="1"/>
</dbReference>
<evidence type="ECO:0000313" key="17">
    <source>
        <dbReference type="WBParaSite" id="TASK_0000128901-mRNA-1"/>
    </source>
</evidence>
<dbReference type="PROSITE" id="PS00674">
    <property type="entry name" value="AAA"/>
    <property type="match status" value="1"/>
</dbReference>
<organism evidence="17">
    <name type="scientific">Taenia asiatica</name>
    <name type="common">Asian tapeworm</name>
    <dbReference type="NCBI Taxonomy" id="60517"/>
    <lineage>
        <taxon>Eukaryota</taxon>
        <taxon>Metazoa</taxon>
        <taxon>Spiralia</taxon>
        <taxon>Lophotrochozoa</taxon>
        <taxon>Platyhelminthes</taxon>
        <taxon>Cestoda</taxon>
        <taxon>Eucestoda</taxon>
        <taxon>Cyclophyllidea</taxon>
        <taxon>Taeniidae</taxon>
        <taxon>Taenia</taxon>
    </lineage>
</organism>
<evidence type="ECO:0000256" key="8">
    <source>
        <dbReference type="ARBA" id="ARBA00022840"/>
    </source>
</evidence>
<dbReference type="WBParaSite" id="TASK_0000128901-mRNA-1">
    <property type="protein sequence ID" value="TASK_0000128901-mRNA-1"/>
    <property type="gene ID" value="TASK_0000128901"/>
</dbReference>
<dbReference type="Pfam" id="PF04212">
    <property type="entry name" value="MIT"/>
    <property type="match status" value="1"/>
</dbReference>
<dbReference type="FunFam" id="1.10.8.60:FF:000015">
    <property type="entry name" value="vacuolar protein sorting-associated protein 4A"/>
    <property type="match status" value="1"/>
</dbReference>
<dbReference type="GO" id="GO:0010008">
    <property type="term" value="C:endosome membrane"/>
    <property type="evidence" value="ECO:0007669"/>
    <property type="project" value="UniProtKB-SubCell"/>
</dbReference>
<feature type="domain" description="AAA+ ATPase" evidence="13">
    <location>
        <begin position="176"/>
        <end position="312"/>
    </location>
</feature>
<evidence type="ECO:0000256" key="6">
    <source>
        <dbReference type="ARBA" id="ARBA00022753"/>
    </source>
</evidence>
<dbReference type="FunFam" id="1.20.58.80:FF:000004">
    <property type="entry name" value="Vacuolar protein sorting-associated protein 4"/>
    <property type="match status" value="1"/>
</dbReference>
<dbReference type="InterPro" id="IPR007330">
    <property type="entry name" value="MIT_dom"/>
</dbReference>
<dbReference type="InterPro" id="IPR027417">
    <property type="entry name" value="P-loop_NTPase"/>
</dbReference>
<dbReference type="Gene3D" id="3.40.50.300">
    <property type="entry name" value="P-loop containing nucleotide triphosphate hydrolases"/>
    <property type="match status" value="1"/>
</dbReference>
<keyword evidence="7" id="KW-0378">Hydrolase</keyword>
<dbReference type="GO" id="GO:0016197">
    <property type="term" value="P:endosomal transport"/>
    <property type="evidence" value="ECO:0007669"/>
    <property type="project" value="TreeGrafter"/>
</dbReference>
<dbReference type="PANTHER" id="PTHR23074:SF83">
    <property type="entry name" value="VACUOLAR PROTEIN SORTING-ASSOCIATED PROTEIN 4A"/>
    <property type="match status" value="1"/>
</dbReference>
<feature type="domain" description="MIT" evidence="14">
    <location>
        <begin position="5"/>
        <end position="83"/>
    </location>
</feature>
<dbReference type="STRING" id="60517.A0A0R3VV89"/>
<comment type="similarity">
    <text evidence="2 12">Belongs to the AAA ATPase family.</text>
</comment>
<dbReference type="InterPro" id="IPR036181">
    <property type="entry name" value="MIT_dom_sf"/>
</dbReference>
<keyword evidence="9" id="KW-0653">Protein transport</keyword>
<dbReference type="SMART" id="SM00745">
    <property type="entry name" value="MIT"/>
    <property type="match status" value="1"/>
</dbReference>
<dbReference type="AlphaFoldDB" id="A0A0R3VV89"/>
<reference evidence="15 16" key="2">
    <citation type="submission" date="2018-11" db="EMBL/GenBank/DDBJ databases">
        <authorList>
            <consortium name="Pathogen Informatics"/>
        </authorList>
    </citation>
    <scope>NUCLEOTIDE SEQUENCE [LARGE SCALE GENOMIC DNA]</scope>
</reference>
<proteinExistence type="inferred from homology"/>
<dbReference type="Pfam" id="PF09336">
    <property type="entry name" value="Vps4_C"/>
    <property type="match status" value="1"/>
</dbReference>
<evidence type="ECO:0000313" key="15">
    <source>
        <dbReference type="EMBL" id="VDK22811.1"/>
    </source>
</evidence>
<dbReference type="GO" id="GO:0007033">
    <property type="term" value="P:vacuole organization"/>
    <property type="evidence" value="ECO:0007669"/>
    <property type="project" value="TreeGrafter"/>
</dbReference>
<keyword evidence="16" id="KW-1185">Reference proteome</keyword>
<gene>
    <name evidence="15" type="ORF">TASK_LOCUS1290</name>
</gene>
<dbReference type="InterPro" id="IPR003959">
    <property type="entry name" value="ATPase_AAA_core"/>
</dbReference>
<dbReference type="EMBL" id="UYRS01000299">
    <property type="protein sequence ID" value="VDK22811.1"/>
    <property type="molecule type" value="Genomic_DNA"/>
</dbReference>
<evidence type="ECO:0000256" key="12">
    <source>
        <dbReference type="RuleBase" id="RU003651"/>
    </source>
</evidence>
<dbReference type="OrthoDB" id="29072at2759"/>
<dbReference type="Proteomes" id="UP000282613">
    <property type="component" value="Unassembled WGS sequence"/>
</dbReference>
<protein>
    <recommendedName>
        <fullName evidence="3">vesicle-fusing ATPase</fullName>
        <ecNumber evidence="3">3.6.4.6</ecNumber>
    </recommendedName>
</protein>
<keyword evidence="6" id="KW-0967">Endosome</keyword>
<reference evidence="17" key="1">
    <citation type="submission" date="2017-02" db="UniProtKB">
        <authorList>
            <consortium name="WormBaseParasite"/>
        </authorList>
    </citation>
    <scope>IDENTIFICATION</scope>
</reference>
<evidence type="ECO:0000256" key="3">
    <source>
        <dbReference type="ARBA" id="ARBA00012674"/>
    </source>
</evidence>
<evidence type="ECO:0000256" key="1">
    <source>
        <dbReference type="ARBA" id="ARBA00004481"/>
    </source>
</evidence>
<comment type="subcellular location">
    <subcellularLocation>
        <location evidence="1">Endosome membrane</location>
        <topology evidence="1">Peripheral membrane protein</topology>
    </subcellularLocation>
</comment>
<keyword evidence="8 12" id="KW-0067">ATP-binding</keyword>
<dbReference type="GO" id="GO:0005524">
    <property type="term" value="F:ATP binding"/>
    <property type="evidence" value="ECO:0007669"/>
    <property type="project" value="UniProtKB-KW"/>
</dbReference>
<dbReference type="GO" id="GO:0015031">
    <property type="term" value="P:protein transport"/>
    <property type="evidence" value="ECO:0007669"/>
    <property type="project" value="UniProtKB-KW"/>
</dbReference>
<dbReference type="GO" id="GO:0016887">
    <property type="term" value="F:ATP hydrolysis activity"/>
    <property type="evidence" value="ECO:0007669"/>
    <property type="project" value="InterPro"/>
</dbReference>
<evidence type="ECO:0000256" key="4">
    <source>
        <dbReference type="ARBA" id="ARBA00022448"/>
    </source>
</evidence>
<dbReference type="Gene3D" id="1.20.58.80">
    <property type="entry name" value="Phosphotransferase system, lactose/cellobiose-type IIA subunit"/>
    <property type="match status" value="1"/>
</dbReference>
<name>A0A0R3VV89_TAEAS</name>
<comment type="catalytic activity">
    <reaction evidence="11">
        <text>ATP + H2O = ADP + phosphate + H(+)</text>
        <dbReference type="Rhea" id="RHEA:13065"/>
        <dbReference type="ChEBI" id="CHEBI:15377"/>
        <dbReference type="ChEBI" id="CHEBI:15378"/>
        <dbReference type="ChEBI" id="CHEBI:30616"/>
        <dbReference type="ChEBI" id="CHEBI:43474"/>
        <dbReference type="ChEBI" id="CHEBI:456216"/>
        <dbReference type="EC" id="3.6.4.6"/>
    </reaction>
</comment>
<dbReference type="SUPFAM" id="SSF52540">
    <property type="entry name" value="P-loop containing nucleoside triphosphate hydrolases"/>
    <property type="match status" value="1"/>
</dbReference>
<dbReference type="SMART" id="SM00382">
    <property type="entry name" value="AAA"/>
    <property type="match status" value="1"/>
</dbReference>